<dbReference type="STRING" id="316067.Geob_1308"/>
<dbReference type="EMBL" id="CP001390">
    <property type="protein sequence ID" value="ACM19668.1"/>
    <property type="molecule type" value="Genomic_DNA"/>
</dbReference>
<feature type="signal peptide" evidence="2">
    <location>
        <begin position="1"/>
        <end position="21"/>
    </location>
</feature>
<keyword evidence="5" id="KW-1185">Reference proteome</keyword>
<sequence>MIRLRLGLIATAIFVVLSARAGVAGDSPFEIDIRELDRNTTPAPSKKRVSAAKPPHPAAAKAVDQRKGDRRERKPLSRSGHMSYTVKNGDHIFKILMKHFGMTNAAAEKLIPEVVTLNKIADIRKLNIGQTILIPTGLSHTAVAHKKKRETEAASSAAEPAIQQRFSTVQSIETPVSAAIAVRSVTSKDPSEVADSILNILAVKPGKDHFVETSAATQQALRLSAKVDRFFESNGKHFMVSFSAAEPFAYTVYRLLELEGIKLIRINRDADLKQVATSILSAMDISFRYGEHAVLLNDRNRTSTSLNGFLFTRETTPPRLILLTEVPVAALTAELLERKETDQR</sequence>
<keyword evidence="2" id="KW-0732">Signal</keyword>
<evidence type="ECO:0000313" key="5">
    <source>
        <dbReference type="Proteomes" id="UP000007721"/>
    </source>
</evidence>
<accession>B9M4E2</accession>
<dbReference type="RefSeq" id="WP_012646397.1">
    <property type="nucleotide sequence ID" value="NC_011979.1"/>
</dbReference>
<protein>
    <submittedName>
        <fullName evidence="4">Murein/chitin-binding LysM domain protein</fullName>
    </submittedName>
</protein>
<organism evidence="4 5">
    <name type="scientific">Geotalea daltonii (strain DSM 22248 / JCM 15807 / FRC-32)</name>
    <name type="common">Geobacter daltonii</name>
    <dbReference type="NCBI Taxonomy" id="316067"/>
    <lineage>
        <taxon>Bacteria</taxon>
        <taxon>Pseudomonadati</taxon>
        <taxon>Thermodesulfobacteriota</taxon>
        <taxon>Desulfuromonadia</taxon>
        <taxon>Geobacterales</taxon>
        <taxon>Geobacteraceae</taxon>
        <taxon>Geotalea</taxon>
    </lineage>
</organism>
<evidence type="ECO:0000313" key="4">
    <source>
        <dbReference type="EMBL" id="ACM19668.1"/>
    </source>
</evidence>
<dbReference type="AlphaFoldDB" id="B9M4E2"/>
<feature type="region of interest" description="Disordered" evidence="1">
    <location>
        <begin position="36"/>
        <end position="83"/>
    </location>
</feature>
<dbReference type="eggNOG" id="COG1388">
    <property type="taxonomic scope" value="Bacteria"/>
</dbReference>
<dbReference type="KEGG" id="geo:Geob_1308"/>
<dbReference type="eggNOG" id="COG3170">
    <property type="taxonomic scope" value="Bacteria"/>
</dbReference>
<dbReference type="InterPro" id="IPR018392">
    <property type="entry name" value="LysM"/>
</dbReference>
<dbReference type="Proteomes" id="UP000007721">
    <property type="component" value="Chromosome"/>
</dbReference>
<name>B9M4E2_GEODF</name>
<feature type="domain" description="LysM" evidence="3">
    <location>
        <begin position="82"/>
        <end position="134"/>
    </location>
</feature>
<gene>
    <name evidence="4" type="ordered locus">Geob_1308</name>
</gene>
<evidence type="ECO:0000259" key="3">
    <source>
        <dbReference type="PROSITE" id="PS51782"/>
    </source>
</evidence>
<dbReference type="Gene3D" id="3.10.350.10">
    <property type="entry name" value="LysM domain"/>
    <property type="match status" value="1"/>
</dbReference>
<dbReference type="HOGENOM" id="CLU_805988_0_0_7"/>
<feature type="chain" id="PRO_5002886630" evidence="2">
    <location>
        <begin position="22"/>
        <end position="344"/>
    </location>
</feature>
<evidence type="ECO:0000256" key="1">
    <source>
        <dbReference type="SAM" id="MobiDB-lite"/>
    </source>
</evidence>
<dbReference type="OrthoDB" id="5395781at2"/>
<dbReference type="InterPro" id="IPR036779">
    <property type="entry name" value="LysM_dom_sf"/>
</dbReference>
<dbReference type="PROSITE" id="PS51782">
    <property type="entry name" value="LYSM"/>
    <property type="match status" value="1"/>
</dbReference>
<evidence type="ECO:0000256" key="2">
    <source>
        <dbReference type="SAM" id="SignalP"/>
    </source>
</evidence>
<proteinExistence type="predicted"/>
<reference evidence="4 5" key="1">
    <citation type="submission" date="2009-01" db="EMBL/GenBank/DDBJ databases">
        <title>Complete sequence of Geobacter sp. FRC-32.</title>
        <authorList>
            <consortium name="US DOE Joint Genome Institute"/>
            <person name="Lucas S."/>
            <person name="Copeland A."/>
            <person name="Lapidus A."/>
            <person name="Glavina del Rio T."/>
            <person name="Dalin E."/>
            <person name="Tice H."/>
            <person name="Bruce D."/>
            <person name="Goodwin L."/>
            <person name="Pitluck S."/>
            <person name="Saunders E."/>
            <person name="Brettin T."/>
            <person name="Detter J.C."/>
            <person name="Han C."/>
            <person name="Larimer F."/>
            <person name="Land M."/>
            <person name="Hauser L."/>
            <person name="Kyrpides N."/>
            <person name="Ovchinnikova G."/>
            <person name="Kostka J."/>
            <person name="Richardson P."/>
        </authorList>
    </citation>
    <scope>NUCLEOTIDE SEQUENCE [LARGE SCALE GENOMIC DNA]</scope>
    <source>
        <strain evidence="5">DSM 22248 / JCM 15807 / FRC-32</strain>
    </source>
</reference>
<feature type="compositionally biased region" description="Basic and acidic residues" evidence="1">
    <location>
        <begin position="63"/>
        <end position="75"/>
    </location>
</feature>